<dbReference type="Proteomes" id="UP000284842">
    <property type="component" value="Unassembled WGS sequence"/>
</dbReference>
<organism evidence="3 4">
    <name type="scientific">Panaeolus cyanescens</name>
    <dbReference type="NCBI Taxonomy" id="181874"/>
    <lineage>
        <taxon>Eukaryota</taxon>
        <taxon>Fungi</taxon>
        <taxon>Dikarya</taxon>
        <taxon>Basidiomycota</taxon>
        <taxon>Agaricomycotina</taxon>
        <taxon>Agaricomycetes</taxon>
        <taxon>Agaricomycetidae</taxon>
        <taxon>Agaricales</taxon>
        <taxon>Agaricineae</taxon>
        <taxon>Galeropsidaceae</taxon>
        <taxon>Panaeolus</taxon>
    </lineage>
</organism>
<reference evidence="3 4" key="1">
    <citation type="journal article" date="2018" name="Evol. Lett.">
        <title>Horizontal gene cluster transfer increased hallucinogenic mushroom diversity.</title>
        <authorList>
            <person name="Reynolds H.T."/>
            <person name="Vijayakumar V."/>
            <person name="Gluck-Thaler E."/>
            <person name="Korotkin H.B."/>
            <person name="Matheny P.B."/>
            <person name="Slot J.C."/>
        </authorList>
    </citation>
    <scope>NUCLEOTIDE SEQUENCE [LARGE SCALE GENOMIC DNA]</scope>
    <source>
        <strain evidence="3 4">2629</strain>
    </source>
</reference>
<keyword evidence="4" id="KW-1185">Reference proteome</keyword>
<name>A0A409Y8M3_9AGAR</name>
<dbReference type="AlphaFoldDB" id="A0A409Y8M3"/>
<accession>A0A409Y8M3</accession>
<feature type="region of interest" description="Disordered" evidence="1">
    <location>
        <begin position="163"/>
        <end position="198"/>
    </location>
</feature>
<dbReference type="OrthoDB" id="10645707at2759"/>
<evidence type="ECO:0000256" key="1">
    <source>
        <dbReference type="SAM" id="MobiDB-lite"/>
    </source>
</evidence>
<dbReference type="InParanoid" id="A0A409Y8M3"/>
<dbReference type="PROSITE" id="PS00028">
    <property type="entry name" value="ZINC_FINGER_C2H2_1"/>
    <property type="match status" value="1"/>
</dbReference>
<evidence type="ECO:0000313" key="3">
    <source>
        <dbReference type="EMBL" id="PPQ99261.1"/>
    </source>
</evidence>
<evidence type="ECO:0000313" key="4">
    <source>
        <dbReference type="Proteomes" id="UP000284842"/>
    </source>
</evidence>
<comment type="caution">
    <text evidence="3">The sequence shown here is derived from an EMBL/GenBank/DDBJ whole genome shotgun (WGS) entry which is preliminary data.</text>
</comment>
<evidence type="ECO:0000259" key="2">
    <source>
        <dbReference type="PROSITE" id="PS00028"/>
    </source>
</evidence>
<feature type="domain" description="C2H2-type" evidence="2">
    <location>
        <begin position="305"/>
        <end position="326"/>
    </location>
</feature>
<sequence length="457" mass="52575">MAPFRYPQRDQDSISISRVKVEEETELERHDRLAANEPIDIFYDPWSDDPAQQDLYAQINFDQEMNPKLTVNGPPPLRYPPHVIAGYRFRRDERQEGSSSMSLLDRLHETTDEESYYRVLDEDLARPVVRPSPNLWSWNGLMSVNEGDHEAQAQALEAVALNPGEGTRSVSEDQGAVSRPKKRPKKEKSVSGAMVSQIKKKKEIRTRLSCRREWAKDERKIKLSEEIIQIMCRVRTGENHQVGQALEHAIKQAKKDIQQSKKRCDPHVQRWLSHAKNKQIAKVEGHVVCKEETLGDEPGRVWFVCVWCAERLSTSQDLADHVRGIHLDLHISFCDKCNAFSSPMSSLPKHDCIGDWHARTPRPASEKYSKILTFLGGMDSEHAELPAHTEYPALDKEFYPSVNDETKWLWPLHDPFGPEAIYPNSSIMCYIEGVYPELWAAYCDWYHDEPGTPRHAQ</sequence>
<dbReference type="EMBL" id="NHTK01001365">
    <property type="protein sequence ID" value="PPQ99261.1"/>
    <property type="molecule type" value="Genomic_DNA"/>
</dbReference>
<protein>
    <recommendedName>
        <fullName evidence="2">C2H2-type domain-containing protein</fullName>
    </recommendedName>
</protein>
<dbReference type="InterPro" id="IPR013087">
    <property type="entry name" value="Znf_C2H2_type"/>
</dbReference>
<proteinExistence type="predicted"/>
<gene>
    <name evidence="3" type="ORF">CVT24_009306</name>
</gene>